<evidence type="ECO:0000313" key="2">
    <source>
        <dbReference type="Proteomes" id="UP000186666"/>
    </source>
</evidence>
<dbReference type="SUPFAM" id="SSF53474">
    <property type="entry name" value="alpha/beta-Hydrolases"/>
    <property type="match status" value="1"/>
</dbReference>
<keyword evidence="2" id="KW-1185">Reference proteome</keyword>
<proteinExistence type="predicted"/>
<dbReference type="Gene3D" id="3.40.50.1820">
    <property type="entry name" value="alpha/beta hydrolase"/>
    <property type="match status" value="1"/>
</dbReference>
<sequence length="149" mass="17107">MSEHTIYKSEEGKRKIHNYYESYLRMFDVDFQRVYVNTRFGNTHTLVTGPVDGKPLFILQGGNCINPMTLSWFSTLFGEYRIYAPDTIGHPGFSAETRISAKDESFALWISDIMEHFEVEKSAFIGPSYGGGIILRLATFMPEKIAWLF</sequence>
<dbReference type="RefSeq" id="WP_244555858.1">
    <property type="nucleotide sequence ID" value="NZ_FTNK01000002.1"/>
</dbReference>
<name>A0ABY1JMN2_9BACL</name>
<evidence type="ECO:0008006" key="3">
    <source>
        <dbReference type="Google" id="ProtNLM"/>
    </source>
</evidence>
<dbReference type="InterPro" id="IPR029058">
    <property type="entry name" value="AB_hydrolase_fold"/>
</dbReference>
<gene>
    <name evidence="1" type="ORF">SAMN05421578_102116</name>
</gene>
<reference evidence="1 2" key="1">
    <citation type="submission" date="2017-01" db="EMBL/GenBank/DDBJ databases">
        <authorList>
            <person name="Varghese N."/>
            <person name="Submissions S."/>
        </authorList>
    </citation>
    <scope>NUCLEOTIDE SEQUENCE [LARGE SCALE GENOMIC DNA]</scope>
    <source>
        <strain evidence="1 2">ATCC 23464</strain>
    </source>
</reference>
<evidence type="ECO:0000313" key="1">
    <source>
        <dbReference type="EMBL" id="SIQ46604.1"/>
    </source>
</evidence>
<dbReference type="Proteomes" id="UP000186666">
    <property type="component" value="Unassembled WGS sequence"/>
</dbReference>
<dbReference type="EMBL" id="FTNK01000002">
    <property type="protein sequence ID" value="SIQ46604.1"/>
    <property type="molecule type" value="Genomic_DNA"/>
</dbReference>
<protein>
    <recommendedName>
        <fullName evidence="3">Alpha/beta hydrolase</fullName>
    </recommendedName>
</protein>
<organism evidence="1 2">
    <name type="scientific">Paenibacillus macquariensis</name>
    <dbReference type="NCBI Taxonomy" id="948756"/>
    <lineage>
        <taxon>Bacteria</taxon>
        <taxon>Bacillati</taxon>
        <taxon>Bacillota</taxon>
        <taxon>Bacilli</taxon>
        <taxon>Bacillales</taxon>
        <taxon>Paenibacillaceae</taxon>
        <taxon>Paenibacillus</taxon>
    </lineage>
</organism>
<accession>A0ABY1JMN2</accession>
<comment type="caution">
    <text evidence="1">The sequence shown here is derived from an EMBL/GenBank/DDBJ whole genome shotgun (WGS) entry which is preliminary data.</text>
</comment>